<evidence type="ECO:0000256" key="9">
    <source>
        <dbReference type="ARBA" id="ARBA00023235"/>
    </source>
</evidence>
<dbReference type="Proteomes" id="UP001519289">
    <property type="component" value="Unassembled WGS sequence"/>
</dbReference>
<comment type="cofactor">
    <cofactor evidence="3">
        <name>Co(2+)</name>
        <dbReference type="ChEBI" id="CHEBI:48828"/>
    </cofactor>
</comment>
<feature type="active site" description="Proton donor" evidence="10">
    <location>
        <position position="181"/>
    </location>
</feature>
<dbReference type="RefSeq" id="WP_342589514.1">
    <property type="nucleotide sequence ID" value="NZ_JAGGLG010000034.1"/>
</dbReference>
<comment type="pathway">
    <text evidence="10">Carbohydrate degradation.</text>
</comment>
<comment type="cofactor">
    <cofactor evidence="2">
        <name>Mn(2+)</name>
        <dbReference type="ChEBI" id="CHEBI:29035"/>
    </cofactor>
</comment>
<dbReference type="NCBIfam" id="TIGR01163">
    <property type="entry name" value="rpe"/>
    <property type="match status" value="1"/>
</dbReference>
<dbReference type="CDD" id="cd00429">
    <property type="entry name" value="RPE"/>
    <property type="match status" value="1"/>
</dbReference>
<evidence type="ECO:0000313" key="12">
    <source>
        <dbReference type="EMBL" id="MBP2019717.1"/>
    </source>
</evidence>
<dbReference type="SUPFAM" id="SSF51366">
    <property type="entry name" value="Ribulose-phoshate binding barrel"/>
    <property type="match status" value="1"/>
</dbReference>
<dbReference type="PROSITE" id="PS01086">
    <property type="entry name" value="RIBUL_P_3_EPIMER_2"/>
    <property type="match status" value="1"/>
</dbReference>
<accession>A0ABS4JVZ0</accession>
<comment type="caution">
    <text evidence="12">The sequence shown here is derived from an EMBL/GenBank/DDBJ whole genome shotgun (WGS) entry which is preliminary data.</text>
</comment>
<dbReference type="PIRSF" id="PIRSF001461">
    <property type="entry name" value="RPE"/>
    <property type="match status" value="1"/>
</dbReference>
<keyword evidence="8 10" id="KW-0479">Metal-binding</keyword>
<dbReference type="NCBIfam" id="NF004076">
    <property type="entry name" value="PRK05581.1-4"/>
    <property type="match status" value="1"/>
</dbReference>
<dbReference type="InterPro" id="IPR013785">
    <property type="entry name" value="Aldolase_TIM"/>
</dbReference>
<keyword evidence="9 10" id="KW-0413">Isomerase</keyword>
<comment type="similarity">
    <text evidence="6 10 11">Belongs to the ribulose-phosphate 3-epimerase family.</text>
</comment>
<evidence type="ECO:0000256" key="4">
    <source>
        <dbReference type="ARBA" id="ARBA00001947"/>
    </source>
</evidence>
<evidence type="ECO:0000256" key="3">
    <source>
        <dbReference type="ARBA" id="ARBA00001941"/>
    </source>
</evidence>
<evidence type="ECO:0000256" key="8">
    <source>
        <dbReference type="ARBA" id="ARBA00022723"/>
    </source>
</evidence>
<dbReference type="GO" id="GO:0004750">
    <property type="term" value="F:D-ribulose-phosphate 3-epimerase activity"/>
    <property type="evidence" value="ECO:0007669"/>
    <property type="project" value="UniProtKB-EC"/>
</dbReference>
<evidence type="ECO:0000313" key="13">
    <source>
        <dbReference type="Proteomes" id="UP001519289"/>
    </source>
</evidence>
<evidence type="ECO:0000256" key="1">
    <source>
        <dbReference type="ARBA" id="ARBA00001782"/>
    </source>
</evidence>
<dbReference type="EC" id="5.1.3.1" evidence="7 10"/>
<feature type="binding site" evidence="10">
    <location>
        <position position="12"/>
    </location>
    <ligand>
        <name>substrate</name>
    </ligand>
</feature>
<dbReference type="PANTHER" id="PTHR11749">
    <property type="entry name" value="RIBULOSE-5-PHOSPHATE-3-EPIMERASE"/>
    <property type="match status" value="1"/>
</dbReference>
<sequence>MFDPARVKVAPSLLSADFADLGGELAAIAAAGADWAHLDVMDGHFVPNITFGPPVIAKLRPRSQLFFDAHLMIRQPERYVGDFVKAGADLITVHAEACDHLHRVLGQIREAGVKAGVALNPHTPVGVLAHVLDLVDLILIMTVNPGFGGQRFIEACLPKISEAREMLARAGLEGRVEIQVDGGVDPVTAPRCVAAGATVLVAGTAVFGKGDYAQAIAALRG</sequence>
<evidence type="ECO:0000256" key="7">
    <source>
        <dbReference type="ARBA" id="ARBA00013188"/>
    </source>
</evidence>
<evidence type="ECO:0000256" key="5">
    <source>
        <dbReference type="ARBA" id="ARBA00001954"/>
    </source>
</evidence>
<dbReference type="Gene3D" id="3.20.20.70">
    <property type="entry name" value="Aldolase class I"/>
    <property type="match status" value="1"/>
</dbReference>
<feature type="active site" description="Proton acceptor" evidence="10">
    <location>
        <position position="39"/>
    </location>
</feature>
<keyword evidence="10 11" id="KW-0119">Carbohydrate metabolism</keyword>
<comment type="caution">
    <text evidence="10">Lacks conserved residue(s) required for the propagation of feature annotation.</text>
</comment>
<organism evidence="12 13">
    <name type="scientific">Symbiobacterium terraclitae</name>
    <dbReference type="NCBI Taxonomy" id="557451"/>
    <lineage>
        <taxon>Bacteria</taxon>
        <taxon>Bacillati</taxon>
        <taxon>Bacillota</taxon>
        <taxon>Clostridia</taxon>
        <taxon>Eubacteriales</taxon>
        <taxon>Symbiobacteriaceae</taxon>
        <taxon>Symbiobacterium</taxon>
    </lineage>
</organism>
<feature type="binding site" evidence="10">
    <location>
        <position position="70"/>
    </location>
    <ligand>
        <name>a divalent metal cation</name>
        <dbReference type="ChEBI" id="CHEBI:60240"/>
    </ligand>
</feature>
<comment type="function">
    <text evidence="10">Catalyzes the reversible epimerization of D-ribulose 5-phosphate to D-xylulose 5-phosphate.</text>
</comment>
<dbReference type="Pfam" id="PF00834">
    <property type="entry name" value="Ribul_P_3_epim"/>
    <property type="match status" value="1"/>
</dbReference>
<evidence type="ECO:0000256" key="6">
    <source>
        <dbReference type="ARBA" id="ARBA00009541"/>
    </source>
</evidence>
<reference evidence="12 13" key="1">
    <citation type="submission" date="2021-03" db="EMBL/GenBank/DDBJ databases">
        <title>Genomic Encyclopedia of Type Strains, Phase IV (KMG-IV): sequencing the most valuable type-strain genomes for metagenomic binning, comparative biology and taxonomic classification.</title>
        <authorList>
            <person name="Goeker M."/>
        </authorList>
    </citation>
    <scope>NUCLEOTIDE SEQUENCE [LARGE SCALE GENOMIC DNA]</scope>
    <source>
        <strain evidence="12 13">DSM 27138</strain>
    </source>
</reference>
<feature type="binding site" evidence="10">
    <location>
        <position position="37"/>
    </location>
    <ligand>
        <name>a divalent metal cation</name>
        <dbReference type="ChEBI" id="CHEBI:60240"/>
    </ligand>
</feature>
<evidence type="ECO:0000256" key="11">
    <source>
        <dbReference type="PIRNR" id="PIRNR001461"/>
    </source>
</evidence>
<feature type="binding site" evidence="10">
    <location>
        <position position="70"/>
    </location>
    <ligand>
        <name>substrate</name>
    </ligand>
</feature>
<feature type="binding site" evidence="10">
    <location>
        <begin position="146"/>
        <end position="149"/>
    </location>
    <ligand>
        <name>substrate</name>
    </ligand>
</feature>
<comment type="cofactor">
    <cofactor evidence="5">
        <name>Fe(2+)</name>
        <dbReference type="ChEBI" id="CHEBI:29033"/>
    </cofactor>
</comment>
<keyword evidence="13" id="KW-1185">Reference proteome</keyword>
<comment type="catalytic activity">
    <reaction evidence="1 10 11">
        <text>D-ribulose 5-phosphate = D-xylulose 5-phosphate</text>
        <dbReference type="Rhea" id="RHEA:13677"/>
        <dbReference type="ChEBI" id="CHEBI:57737"/>
        <dbReference type="ChEBI" id="CHEBI:58121"/>
        <dbReference type="EC" id="5.1.3.1"/>
    </reaction>
</comment>
<gene>
    <name evidence="10" type="primary">rpe</name>
    <name evidence="12" type="ORF">J2Z79_003159</name>
</gene>
<dbReference type="InterPro" id="IPR011060">
    <property type="entry name" value="RibuloseP-bd_barrel"/>
</dbReference>
<feature type="binding site" evidence="10">
    <location>
        <position position="181"/>
    </location>
    <ligand>
        <name>a divalent metal cation</name>
        <dbReference type="ChEBI" id="CHEBI:60240"/>
    </ligand>
</feature>
<feature type="binding site" evidence="10">
    <location>
        <begin position="181"/>
        <end position="183"/>
    </location>
    <ligand>
        <name>substrate</name>
    </ligand>
</feature>
<proteinExistence type="inferred from homology"/>
<evidence type="ECO:0000256" key="2">
    <source>
        <dbReference type="ARBA" id="ARBA00001936"/>
    </source>
</evidence>
<protein>
    <recommendedName>
        <fullName evidence="7 10">Ribulose-phosphate 3-epimerase</fullName>
        <ecNumber evidence="7 10">5.1.3.1</ecNumber>
    </recommendedName>
</protein>
<dbReference type="InterPro" id="IPR000056">
    <property type="entry name" value="Ribul_P_3_epim-like"/>
</dbReference>
<dbReference type="EMBL" id="JAGGLG010000034">
    <property type="protein sequence ID" value="MBP2019717.1"/>
    <property type="molecule type" value="Genomic_DNA"/>
</dbReference>
<comment type="cofactor">
    <cofactor evidence="10">
        <name>a divalent metal cation</name>
        <dbReference type="ChEBI" id="CHEBI:60240"/>
    </cofactor>
    <text evidence="10">Binds 1 divalent metal cation per subunit.</text>
</comment>
<feature type="binding site" evidence="10">
    <location>
        <position position="39"/>
    </location>
    <ligand>
        <name>a divalent metal cation</name>
        <dbReference type="ChEBI" id="CHEBI:60240"/>
    </ligand>
</feature>
<dbReference type="InterPro" id="IPR026019">
    <property type="entry name" value="Ribul_P_3_epim"/>
</dbReference>
<dbReference type="HAMAP" id="MF_02227">
    <property type="entry name" value="RPE"/>
    <property type="match status" value="1"/>
</dbReference>
<name>A0ABS4JVZ0_9FIRM</name>
<comment type="cofactor">
    <cofactor evidence="4">
        <name>Zn(2+)</name>
        <dbReference type="ChEBI" id="CHEBI:29105"/>
    </cofactor>
</comment>
<evidence type="ECO:0000256" key="10">
    <source>
        <dbReference type="HAMAP-Rule" id="MF_02227"/>
    </source>
</evidence>